<comment type="caution">
    <text evidence="1">The sequence shown here is derived from an EMBL/GenBank/DDBJ whole genome shotgun (WGS) entry which is preliminary data.</text>
</comment>
<dbReference type="Proteomes" id="UP001320972">
    <property type="component" value="Unassembled WGS sequence"/>
</dbReference>
<dbReference type="InterPro" id="IPR019587">
    <property type="entry name" value="Polyketide_cyclase/dehydratase"/>
</dbReference>
<proteinExistence type="predicted"/>
<dbReference type="SUPFAM" id="SSF55961">
    <property type="entry name" value="Bet v1-like"/>
    <property type="match status" value="1"/>
</dbReference>
<accession>A0AAP3E007</accession>
<name>A0AAP3E007_9EURY</name>
<dbReference type="RefSeq" id="WP_338001800.1">
    <property type="nucleotide sequence ID" value="NZ_JAOPKA010000001.1"/>
</dbReference>
<dbReference type="AlphaFoldDB" id="A0AAP3E007"/>
<organism evidence="1 4">
    <name type="scientific">Natronoglomus mannanivorans</name>
    <dbReference type="NCBI Taxonomy" id="2979990"/>
    <lineage>
        <taxon>Archaea</taxon>
        <taxon>Methanobacteriati</taxon>
        <taxon>Methanobacteriota</taxon>
        <taxon>Stenosarchaea group</taxon>
        <taxon>Halobacteria</taxon>
        <taxon>Halobacteriales</taxon>
        <taxon>Natrialbaceae</taxon>
        <taxon>Natronoglomus</taxon>
    </lineage>
</organism>
<dbReference type="CDD" id="cd07822">
    <property type="entry name" value="SRPBCC_4"/>
    <property type="match status" value="1"/>
</dbReference>
<dbReference type="Pfam" id="PF10604">
    <property type="entry name" value="Polyketide_cyc2"/>
    <property type="match status" value="1"/>
</dbReference>
<reference evidence="1 3" key="1">
    <citation type="submission" date="2022-09" db="EMBL/GenBank/DDBJ databases">
        <title>Enrichment on poylsaccharides allowed isolation of novel metabolic and taxonomic groups of Haloarchaea.</title>
        <authorList>
            <person name="Sorokin D.Y."/>
            <person name="Elcheninov A.G."/>
            <person name="Khizhniak T.V."/>
            <person name="Kolganova T.V."/>
            <person name="Kublanov I.V."/>
        </authorList>
    </citation>
    <scope>NUCLEOTIDE SEQUENCE</scope>
    <source>
        <strain evidence="2 3">AArc-m2/3/4</strain>
        <strain evidence="1">AArc-xg1-1</strain>
    </source>
</reference>
<gene>
    <name evidence="2" type="ORF">OB955_10420</name>
    <name evidence="1" type="ORF">OB960_00810</name>
</gene>
<dbReference type="PANTHER" id="PTHR36166:SF1">
    <property type="entry name" value="SRPBCC DOMAIN-CONTAINING PROTEIN"/>
    <property type="match status" value="1"/>
</dbReference>
<dbReference type="PANTHER" id="PTHR36166">
    <property type="entry name" value="CHROMOSOME 9, WHOLE GENOME SHOTGUN SEQUENCE"/>
    <property type="match status" value="1"/>
</dbReference>
<dbReference type="Gene3D" id="3.30.530.20">
    <property type="match status" value="1"/>
</dbReference>
<evidence type="ECO:0000313" key="1">
    <source>
        <dbReference type="EMBL" id="MCU4739941.1"/>
    </source>
</evidence>
<dbReference type="EMBL" id="JAOPKA010000001">
    <property type="protein sequence ID" value="MCU4739941.1"/>
    <property type="molecule type" value="Genomic_DNA"/>
</dbReference>
<dbReference type="EMBL" id="JAOPKB010000004">
    <property type="protein sequence ID" value="MCU4973156.1"/>
    <property type="molecule type" value="Genomic_DNA"/>
</dbReference>
<dbReference type="Proteomes" id="UP001321018">
    <property type="component" value="Unassembled WGS sequence"/>
</dbReference>
<evidence type="ECO:0000313" key="3">
    <source>
        <dbReference type="Proteomes" id="UP001320972"/>
    </source>
</evidence>
<evidence type="ECO:0000313" key="2">
    <source>
        <dbReference type="EMBL" id="MCU4973156.1"/>
    </source>
</evidence>
<evidence type="ECO:0000313" key="4">
    <source>
        <dbReference type="Proteomes" id="UP001321018"/>
    </source>
</evidence>
<sequence>MEQIERFVEIDAPPTVVWQILLEFDAYPEWNPFVTAIEGKPIEGEELRVRIEPPDSRGMTFEPEVVAAEPNERFAWLGRLGVPFVFDGYHEFHLEPIGEEGERTRLLQRETFRGALVPLLFDRESIRAGFDAMNAAIKARAEEANVAA</sequence>
<dbReference type="InterPro" id="IPR023393">
    <property type="entry name" value="START-like_dom_sf"/>
</dbReference>
<keyword evidence="3" id="KW-1185">Reference proteome</keyword>
<protein>
    <submittedName>
        <fullName evidence="1">SRPBCC domain-containing protein</fullName>
    </submittedName>
</protein>